<protein>
    <submittedName>
        <fullName evidence="2">Uncharacterized protein</fullName>
    </submittedName>
</protein>
<dbReference type="AlphaFoldDB" id="A0A0G1KNI9"/>
<organism evidence="2 3">
    <name type="scientific">Candidatus Collierbacteria bacterium GW2011_GWA2_44_99</name>
    <dbReference type="NCBI Taxonomy" id="1618380"/>
    <lineage>
        <taxon>Bacteria</taxon>
        <taxon>Candidatus Collieribacteriota</taxon>
    </lineage>
</organism>
<reference evidence="2 3" key="1">
    <citation type="journal article" date="2015" name="Nature">
        <title>rRNA introns, odd ribosomes, and small enigmatic genomes across a large radiation of phyla.</title>
        <authorList>
            <person name="Brown C.T."/>
            <person name="Hug L.A."/>
            <person name="Thomas B.C."/>
            <person name="Sharon I."/>
            <person name="Castelle C.J."/>
            <person name="Singh A."/>
            <person name="Wilkins M.J."/>
            <person name="Williams K.H."/>
            <person name="Banfield J.F."/>
        </authorList>
    </citation>
    <scope>NUCLEOTIDE SEQUENCE [LARGE SCALE GENOMIC DNA]</scope>
</reference>
<dbReference type="Proteomes" id="UP000034797">
    <property type="component" value="Unassembled WGS sequence"/>
</dbReference>
<keyword evidence="1" id="KW-0812">Transmembrane</keyword>
<gene>
    <name evidence="2" type="ORF">UW84_C0039G0005</name>
</gene>
<evidence type="ECO:0000313" key="2">
    <source>
        <dbReference type="EMBL" id="KKT85236.1"/>
    </source>
</evidence>
<accession>A0A0G1KNI9</accession>
<proteinExistence type="predicted"/>
<evidence type="ECO:0000256" key="1">
    <source>
        <dbReference type="SAM" id="Phobius"/>
    </source>
</evidence>
<dbReference type="EMBL" id="LCJW01000039">
    <property type="protein sequence ID" value="KKT85236.1"/>
    <property type="molecule type" value="Genomic_DNA"/>
</dbReference>
<feature type="transmembrane region" description="Helical" evidence="1">
    <location>
        <begin position="23"/>
        <end position="42"/>
    </location>
</feature>
<keyword evidence="1" id="KW-1133">Transmembrane helix</keyword>
<comment type="caution">
    <text evidence="2">The sequence shown here is derived from an EMBL/GenBank/DDBJ whole genome shotgun (WGS) entry which is preliminary data.</text>
</comment>
<name>A0A0G1KNI9_9BACT</name>
<evidence type="ECO:0000313" key="3">
    <source>
        <dbReference type="Proteomes" id="UP000034797"/>
    </source>
</evidence>
<keyword evidence="1" id="KW-0472">Membrane</keyword>
<sequence length="118" mass="12613">MMKSIGVFAVIVGTGLVWMGTPYAILGLSAVILGLAFLLGAFDARTHIPAKYCGLPMAVSKNGYSIYSASDVYSTWPAVILDDRTMVVFSPLGIEVSRGNGPIYILNRKGKLVFPGKK</sequence>